<dbReference type="OrthoDB" id="594886at2"/>
<keyword evidence="2" id="KW-0732">Signal</keyword>
<accession>A1BDI7</accession>
<dbReference type="Gene3D" id="1.20.120.1490">
    <property type="match status" value="1"/>
</dbReference>
<evidence type="ECO:0000313" key="4">
    <source>
        <dbReference type="Proteomes" id="UP000008701"/>
    </source>
</evidence>
<evidence type="ECO:0000256" key="2">
    <source>
        <dbReference type="SAM" id="SignalP"/>
    </source>
</evidence>
<proteinExistence type="predicted"/>
<gene>
    <name evidence="3" type="ordered locus">Cpha266_0405</name>
</gene>
<keyword evidence="4" id="KW-1185">Reference proteome</keyword>
<feature type="signal peptide" evidence="2">
    <location>
        <begin position="1"/>
        <end position="22"/>
    </location>
</feature>
<dbReference type="RefSeq" id="WP_011744297.1">
    <property type="nucleotide sequence ID" value="NC_008639.1"/>
</dbReference>
<dbReference type="STRING" id="290317.Cpha266_0405"/>
<dbReference type="Proteomes" id="UP000008701">
    <property type="component" value="Chromosome"/>
</dbReference>
<evidence type="ECO:0000256" key="1">
    <source>
        <dbReference type="SAM" id="MobiDB-lite"/>
    </source>
</evidence>
<name>A1BDI7_CHLPD</name>
<reference evidence="3 4" key="1">
    <citation type="submission" date="2006-12" db="EMBL/GenBank/DDBJ databases">
        <title>Complete sequence of Chlorobium phaeobacteroides DSM 266.</title>
        <authorList>
            <consortium name="US DOE Joint Genome Institute"/>
            <person name="Copeland A."/>
            <person name="Lucas S."/>
            <person name="Lapidus A."/>
            <person name="Barry K."/>
            <person name="Detter J.C."/>
            <person name="Glavina del Rio T."/>
            <person name="Hammon N."/>
            <person name="Israni S."/>
            <person name="Pitluck S."/>
            <person name="Goltsman E."/>
            <person name="Schmutz J."/>
            <person name="Larimer F."/>
            <person name="Land M."/>
            <person name="Hauser L."/>
            <person name="Mikhailova N."/>
            <person name="Li T."/>
            <person name="Overmann J."/>
            <person name="Bryant D.A."/>
            <person name="Richardson P."/>
        </authorList>
    </citation>
    <scope>NUCLEOTIDE SEQUENCE [LARGE SCALE GENOMIC DNA]</scope>
    <source>
        <strain evidence="3 4">DSM 266</strain>
    </source>
</reference>
<feature type="region of interest" description="Disordered" evidence="1">
    <location>
        <begin position="54"/>
        <end position="83"/>
    </location>
</feature>
<feature type="chain" id="PRO_5002632853" description="P pilus assembly/Cpx signaling pathway, periplasmic inhibitor/zinc-resistance associated protein" evidence="2">
    <location>
        <begin position="23"/>
        <end position="193"/>
    </location>
</feature>
<dbReference type="Pfam" id="PF13801">
    <property type="entry name" value="Metal_resist"/>
    <property type="match status" value="1"/>
</dbReference>
<sequence length="193" mass="21663" precursor="true">MNKKTVTMITAMLLGFSSIASATDYSSYSDAKLSEMRGTMRTASQEERQAYQTECQKRTALTSPDQRSNRAGITRHKTKGSSPMILKEQLGLSDTQSRQLQEMRQKHAGLATKERSRLAELQRQLMDASMTSNPDKQRIAVLAQQIGKEQSDLAIMRSASIQEVASVLTPKQREKMKTFMLQISPRKQGGMKM</sequence>
<feature type="compositionally biased region" description="Polar residues" evidence="1">
    <location>
        <begin position="54"/>
        <end position="71"/>
    </location>
</feature>
<protein>
    <recommendedName>
        <fullName evidence="5">P pilus assembly/Cpx signaling pathway, periplasmic inhibitor/zinc-resistance associated protein</fullName>
    </recommendedName>
</protein>
<evidence type="ECO:0000313" key="3">
    <source>
        <dbReference type="EMBL" id="ABL64464.1"/>
    </source>
</evidence>
<evidence type="ECO:0008006" key="5">
    <source>
        <dbReference type="Google" id="ProtNLM"/>
    </source>
</evidence>
<dbReference type="InterPro" id="IPR025961">
    <property type="entry name" value="Metal_resist"/>
</dbReference>
<dbReference type="KEGG" id="cph:Cpha266_0405"/>
<organism evidence="3 4">
    <name type="scientific">Chlorobium phaeobacteroides (strain DSM 266 / SMG 266 / 2430)</name>
    <dbReference type="NCBI Taxonomy" id="290317"/>
    <lineage>
        <taxon>Bacteria</taxon>
        <taxon>Pseudomonadati</taxon>
        <taxon>Chlorobiota</taxon>
        <taxon>Chlorobiia</taxon>
        <taxon>Chlorobiales</taxon>
        <taxon>Chlorobiaceae</taxon>
        <taxon>Chlorobium/Pelodictyon group</taxon>
        <taxon>Chlorobium</taxon>
    </lineage>
</organism>
<dbReference type="EMBL" id="CP000492">
    <property type="protein sequence ID" value="ABL64464.1"/>
    <property type="molecule type" value="Genomic_DNA"/>
</dbReference>
<dbReference type="HOGENOM" id="CLU_1432207_0_0_10"/>
<dbReference type="AlphaFoldDB" id="A1BDI7"/>